<evidence type="ECO:0000313" key="3">
    <source>
        <dbReference type="Proteomes" id="UP000737402"/>
    </source>
</evidence>
<keyword evidence="1" id="KW-0472">Membrane</keyword>
<organism evidence="2 3">
    <name type="scientific">Sutcliffiella tianshenii</name>
    <dbReference type="NCBI Taxonomy" id="1463404"/>
    <lineage>
        <taxon>Bacteria</taxon>
        <taxon>Bacillati</taxon>
        <taxon>Bacillota</taxon>
        <taxon>Bacilli</taxon>
        <taxon>Bacillales</taxon>
        <taxon>Bacillaceae</taxon>
        <taxon>Sutcliffiella</taxon>
    </lineage>
</organism>
<feature type="transmembrane region" description="Helical" evidence="1">
    <location>
        <begin position="28"/>
        <end position="47"/>
    </location>
</feature>
<dbReference type="RefSeq" id="WP_204415733.1">
    <property type="nucleotide sequence ID" value="NZ_JAFBED010000004.1"/>
</dbReference>
<keyword evidence="1" id="KW-0812">Transmembrane</keyword>
<gene>
    <name evidence="2" type="ORF">JOC95_002058</name>
</gene>
<comment type="caution">
    <text evidence="2">The sequence shown here is derived from an EMBL/GenBank/DDBJ whole genome shotgun (WGS) entry which is preliminary data.</text>
</comment>
<evidence type="ECO:0000313" key="2">
    <source>
        <dbReference type="EMBL" id="MBM7620205.1"/>
    </source>
</evidence>
<accession>A0ABS2NZV7</accession>
<sequence>MYEDKDVRVEKRETKEDRGLVASTFIKYTAYLVIFFGIIWFIISYLLPMIQ</sequence>
<dbReference type="EMBL" id="JAFBED010000004">
    <property type="protein sequence ID" value="MBM7620205.1"/>
    <property type="molecule type" value="Genomic_DNA"/>
</dbReference>
<protein>
    <submittedName>
        <fullName evidence="2">Uncharacterized protein</fullName>
    </submittedName>
</protein>
<evidence type="ECO:0000256" key="1">
    <source>
        <dbReference type="SAM" id="Phobius"/>
    </source>
</evidence>
<reference evidence="2 3" key="1">
    <citation type="submission" date="2021-01" db="EMBL/GenBank/DDBJ databases">
        <title>Genomic Encyclopedia of Type Strains, Phase IV (KMG-IV): sequencing the most valuable type-strain genomes for metagenomic binning, comparative biology and taxonomic classification.</title>
        <authorList>
            <person name="Goeker M."/>
        </authorList>
    </citation>
    <scope>NUCLEOTIDE SEQUENCE [LARGE SCALE GENOMIC DNA]</scope>
    <source>
        <strain evidence="2 3">DSM 25879</strain>
    </source>
</reference>
<keyword evidence="3" id="KW-1185">Reference proteome</keyword>
<dbReference type="Proteomes" id="UP000737402">
    <property type="component" value="Unassembled WGS sequence"/>
</dbReference>
<name>A0ABS2NZV7_9BACI</name>
<proteinExistence type="predicted"/>
<keyword evidence="1" id="KW-1133">Transmembrane helix</keyword>